<keyword evidence="5" id="KW-0812">Transmembrane</keyword>
<dbReference type="GO" id="GO:0000139">
    <property type="term" value="C:Golgi membrane"/>
    <property type="evidence" value="ECO:0007669"/>
    <property type="project" value="UniProtKB-SubCell"/>
</dbReference>
<dbReference type="PANTHER" id="PTHR47379">
    <property type="entry name" value="SIALYLTRANSFERASE-LIKE PROTEIN 2"/>
    <property type="match status" value="1"/>
</dbReference>
<evidence type="ECO:0000256" key="10">
    <source>
        <dbReference type="ARBA" id="ARBA00023180"/>
    </source>
</evidence>
<dbReference type="AlphaFoldDB" id="A0A8S9JR41"/>
<comment type="subcellular location">
    <subcellularLocation>
        <location evidence="1">Golgi apparatus membrane</location>
        <topology evidence="1">Single-pass type II membrane protein</topology>
    </subcellularLocation>
</comment>
<evidence type="ECO:0000256" key="9">
    <source>
        <dbReference type="ARBA" id="ARBA00023136"/>
    </source>
</evidence>
<keyword evidence="3" id="KW-0328">Glycosyltransferase</keyword>
<sequence>MIVGRELSDAVANEEEVACWSCSRARTNRCQNKSLCVEKLSLVLPETLPYFPRQFGRCAVIGNSGDLLKTKFGKEIDTYDAVLRENGAPIQVNIESFLSNFQLLLFPLLSHLHFLGIDFLFPLVSILI</sequence>
<name>A0A8S9JR41_BRACR</name>
<reference evidence="11" key="1">
    <citation type="submission" date="2019-12" db="EMBL/GenBank/DDBJ databases">
        <title>Genome sequencing and annotation of Brassica cretica.</title>
        <authorList>
            <person name="Studholme D.J."/>
            <person name="Sarris P.F."/>
        </authorList>
    </citation>
    <scope>NUCLEOTIDE SEQUENCE</scope>
    <source>
        <strain evidence="11">PFS-102/07</strain>
        <tissue evidence="11">Leaf</tissue>
    </source>
</reference>
<dbReference type="InterPro" id="IPR001675">
    <property type="entry name" value="Glyco_trans_29"/>
</dbReference>
<keyword evidence="9" id="KW-0472">Membrane</keyword>
<keyword evidence="8" id="KW-0333">Golgi apparatus</keyword>
<evidence type="ECO:0000256" key="8">
    <source>
        <dbReference type="ARBA" id="ARBA00023034"/>
    </source>
</evidence>
<keyword evidence="7" id="KW-1133">Transmembrane helix</keyword>
<evidence type="ECO:0000256" key="7">
    <source>
        <dbReference type="ARBA" id="ARBA00022989"/>
    </source>
</evidence>
<gene>
    <name evidence="11" type="ORF">F2Q70_00036007</name>
</gene>
<dbReference type="Gene3D" id="3.90.1480.20">
    <property type="entry name" value="Glycosyl transferase family 29"/>
    <property type="match status" value="1"/>
</dbReference>
<evidence type="ECO:0000256" key="3">
    <source>
        <dbReference type="ARBA" id="ARBA00022676"/>
    </source>
</evidence>
<dbReference type="GO" id="GO:0008373">
    <property type="term" value="F:sialyltransferase activity"/>
    <property type="evidence" value="ECO:0007669"/>
    <property type="project" value="InterPro"/>
</dbReference>
<evidence type="ECO:0000313" key="11">
    <source>
        <dbReference type="EMBL" id="KAF2583793.1"/>
    </source>
</evidence>
<evidence type="ECO:0000256" key="5">
    <source>
        <dbReference type="ARBA" id="ARBA00022692"/>
    </source>
</evidence>
<evidence type="ECO:0000256" key="1">
    <source>
        <dbReference type="ARBA" id="ARBA00004323"/>
    </source>
</evidence>
<dbReference type="InterPro" id="IPR038578">
    <property type="entry name" value="GT29-like_sf"/>
</dbReference>
<evidence type="ECO:0000256" key="4">
    <source>
        <dbReference type="ARBA" id="ARBA00022679"/>
    </source>
</evidence>
<dbReference type="PANTHER" id="PTHR47379:SF3">
    <property type="entry name" value="SIALYLTRANSFERASE-LIKE PROTEIN 2"/>
    <property type="match status" value="1"/>
</dbReference>
<keyword evidence="4" id="KW-0808">Transferase</keyword>
<dbReference type="EMBL" id="QGKY02000246">
    <property type="protein sequence ID" value="KAF2583793.1"/>
    <property type="molecule type" value="Genomic_DNA"/>
</dbReference>
<comment type="similarity">
    <text evidence="2">Belongs to the glycosyltransferase 29 family.</text>
</comment>
<evidence type="ECO:0000256" key="6">
    <source>
        <dbReference type="ARBA" id="ARBA00022968"/>
    </source>
</evidence>
<keyword evidence="10" id="KW-0325">Glycoprotein</keyword>
<organism evidence="11">
    <name type="scientific">Brassica cretica</name>
    <name type="common">Mustard</name>
    <dbReference type="NCBI Taxonomy" id="69181"/>
    <lineage>
        <taxon>Eukaryota</taxon>
        <taxon>Viridiplantae</taxon>
        <taxon>Streptophyta</taxon>
        <taxon>Embryophyta</taxon>
        <taxon>Tracheophyta</taxon>
        <taxon>Spermatophyta</taxon>
        <taxon>Magnoliopsida</taxon>
        <taxon>eudicotyledons</taxon>
        <taxon>Gunneridae</taxon>
        <taxon>Pentapetalae</taxon>
        <taxon>rosids</taxon>
        <taxon>malvids</taxon>
        <taxon>Brassicales</taxon>
        <taxon>Brassicaceae</taxon>
        <taxon>Brassiceae</taxon>
        <taxon>Brassica</taxon>
    </lineage>
</organism>
<comment type="caution">
    <text evidence="11">The sequence shown here is derived from an EMBL/GenBank/DDBJ whole genome shotgun (WGS) entry which is preliminary data.</text>
</comment>
<dbReference type="Pfam" id="PF00777">
    <property type="entry name" value="Glyco_transf_29"/>
    <property type="match status" value="1"/>
</dbReference>
<accession>A0A8S9JR41</accession>
<protein>
    <submittedName>
        <fullName evidence="11">Uncharacterized protein</fullName>
    </submittedName>
</protein>
<evidence type="ECO:0000256" key="2">
    <source>
        <dbReference type="ARBA" id="ARBA00006003"/>
    </source>
</evidence>
<keyword evidence="6" id="KW-0735">Signal-anchor</keyword>
<proteinExistence type="inferred from homology"/>